<sequence>MATDLKSLKHLRAHRRSRCHNADRGQTLSWNPPSSLHTLAALDKAYDSHAPWHDHLSKIQYSYACDCHDSSSPRTNPVLLESRIPIILTKP</sequence>
<gene>
    <name evidence="2" type="ORF">Sangu_3097800</name>
</gene>
<reference evidence="2" key="2">
    <citation type="journal article" date="2024" name="Plant">
        <title>Genomic evolution and insights into agronomic trait innovations of Sesamum species.</title>
        <authorList>
            <person name="Miao H."/>
            <person name="Wang L."/>
            <person name="Qu L."/>
            <person name="Liu H."/>
            <person name="Sun Y."/>
            <person name="Le M."/>
            <person name="Wang Q."/>
            <person name="Wei S."/>
            <person name="Zheng Y."/>
            <person name="Lin W."/>
            <person name="Duan Y."/>
            <person name="Cao H."/>
            <person name="Xiong S."/>
            <person name="Wang X."/>
            <person name="Wei L."/>
            <person name="Li C."/>
            <person name="Ma Q."/>
            <person name="Ju M."/>
            <person name="Zhao R."/>
            <person name="Li G."/>
            <person name="Mu C."/>
            <person name="Tian Q."/>
            <person name="Mei H."/>
            <person name="Zhang T."/>
            <person name="Gao T."/>
            <person name="Zhang H."/>
        </authorList>
    </citation>
    <scope>NUCLEOTIDE SEQUENCE</scope>
    <source>
        <strain evidence="2">G01</strain>
    </source>
</reference>
<evidence type="ECO:0000313" key="2">
    <source>
        <dbReference type="EMBL" id="KAL0302489.1"/>
    </source>
</evidence>
<dbReference type="AlphaFoldDB" id="A0AAW2K6M3"/>
<dbReference type="EMBL" id="JACGWK010000256">
    <property type="protein sequence ID" value="KAL0302489.1"/>
    <property type="molecule type" value="Genomic_DNA"/>
</dbReference>
<feature type="region of interest" description="Disordered" evidence="1">
    <location>
        <begin position="1"/>
        <end position="30"/>
    </location>
</feature>
<reference evidence="2" key="1">
    <citation type="submission" date="2020-06" db="EMBL/GenBank/DDBJ databases">
        <authorList>
            <person name="Li T."/>
            <person name="Hu X."/>
            <person name="Zhang T."/>
            <person name="Song X."/>
            <person name="Zhang H."/>
            <person name="Dai N."/>
            <person name="Sheng W."/>
            <person name="Hou X."/>
            <person name="Wei L."/>
        </authorList>
    </citation>
    <scope>NUCLEOTIDE SEQUENCE</scope>
    <source>
        <strain evidence="2">G01</strain>
        <tissue evidence="2">Leaf</tissue>
    </source>
</reference>
<feature type="compositionally biased region" description="Basic residues" evidence="1">
    <location>
        <begin position="8"/>
        <end position="19"/>
    </location>
</feature>
<name>A0AAW2K6M3_9LAMI</name>
<organism evidence="2">
    <name type="scientific">Sesamum angustifolium</name>
    <dbReference type="NCBI Taxonomy" id="2727405"/>
    <lineage>
        <taxon>Eukaryota</taxon>
        <taxon>Viridiplantae</taxon>
        <taxon>Streptophyta</taxon>
        <taxon>Embryophyta</taxon>
        <taxon>Tracheophyta</taxon>
        <taxon>Spermatophyta</taxon>
        <taxon>Magnoliopsida</taxon>
        <taxon>eudicotyledons</taxon>
        <taxon>Gunneridae</taxon>
        <taxon>Pentapetalae</taxon>
        <taxon>asterids</taxon>
        <taxon>lamiids</taxon>
        <taxon>Lamiales</taxon>
        <taxon>Pedaliaceae</taxon>
        <taxon>Sesamum</taxon>
    </lineage>
</organism>
<accession>A0AAW2K6M3</accession>
<protein>
    <submittedName>
        <fullName evidence="2">Uncharacterized protein</fullName>
    </submittedName>
</protein>
<proteinExistence type="predicted"/>
<comment type="caution">
    <text evidence="2">The sequence shown here is derived from an EMBL/GenBank/DDBJ whole genome shotgun (WGS) entry which is preliminary data.</text>
</comment>
<evidence type="ECO:0000256" key="1">
    <source>
        <dbReference type="SAM" id="MobiDB-lite"/>
    </source>
</evidence>